<accession>A0A8S1Y4D6</accession>
<dbReference type="CDD" id="cd04178">
    <property type="entry name" value="Nucleostemin_like"/>
    <property type="match status" value="1"/>
</dbReference>
<dbReference type="Pfam" id="PF08701">
    <property type="entry name" value="GN3L_Grn1"/>
    <property type="match status" value="1"/>
</dbReference>
<dbReference type="CDD" id="cd08061">
    <property type="entry name" value="MPN_NPL4"/>
    <property type="match status" value="1"/>
</dbReference>
<dbReference type="PROSITE" id="PS51721">
    <property type="entry name" value="G_CP"/>
    <property type="match status" value="1"/>
</dbReference>
<dbReference type="OrthoDB" id="10266128at2759"/>
<dbReference type="CDD" id="cd00882">
    <property type="entry name" value="Ras_like_GTPase"/>
    <property type="match status" value="1"/>
</dbReference>
<dbReference type="GO" id="GO:0005525">
    <property type="term" value="F:GTP binding"/>
    <property type="evidence" value="ECO:0007669"/>
    <property type="project" value="UniProtKB-KW"/>
</dbReference>
<dbReference type="Pfam" id="PF05021">
    <property type="entry name" value="NPL4"/>
    <property type="match status" value="2"/>
</dbReference>
<evidence type="ECO:0000313" key="7">
    <source>
        <dbReference type="EMBL" id="CAD8208625.1"/>
    </source>
</evidence>
<keyword evidence="8" id="KW-1185">Reference proteome</keyword>
<dbReference type="InterPro" id="IPR007716">
    <property type="entry name" value="NPL4_Zn-bd_put"/>
</dbReference>
<protein>
    <recommendedName>
        <fullName evidence="6">CP-type G domain-containing protein</fullName>
    </recommendedName>
</protein>
<feature type="domain" description="CP-type G" evidence="6">
    <location>
        <begin position="459"/>
        <end position="653"/>
    </location>
</feature>
<reference evidence="7" key="1">
    <citation type="submission" date="2021-01" db="EMBL/GenBank/DDBJ databases">
        <authorList>
            <consortium name="Genoscope - CEA"/>
            <person name="William W."/>
        </authorList>
    </citation>
    <scope>NUCLEOTIDE SEQUENCE</scope>
</reference>
<dbReference type="FunFam" id="1.10.1580.10:FF:000002">
    <property type="entry name" value="Guanine nucleotide-binding protein-like 3 (nucleolar)-like"/>
    <property type="match status" value="1"/>
</dbReference>
<dbReference type="AlphaFoldDB" id="A0A8S1Y4D6"/>
<evidence type="ECO:0000313" key="8">
    <source>
        <dbReference type="Proteomes" id="UP000683925"/>
    </source>
</evidence>
<dbReference type="Pfam" id="PF01926">
    <property type="entry name" value="MMR_HSR1"/>
    <property type="match status" value="1"/>
</dbReference>
<evidence type="ECO:0000256" key="1">
    <source>
        <dbReference type="ARBA" id="ARBA00004123"/>
    </source>
</evidence>
<proteinExistence type="predicted"/>
<comment type="caution">
    <text evidence="7">The sequence shown here is derived from an EMBL/GenBank/DDBJ whole genome shotgun (WGS) entry which is preliminary data.</text>
</comment>
<dbReference type="InterPro" id="IPR007717">
    <property type="entry name" value="NPL4_C"/>
</dbReference>
<dbReference type="PANTHER" id="PTHR11089">
    <property type="entry name" value="GTP-BINDING PROTEIN-RELATED"/>
    <property type="match status" value="1"/>
</dbReference>
<dbReference type="PANTHER" id="PTHR11089:SF30">
    <property type="entry name" value="GUANINE NUCLEOTIDE-BINDING PROTEIN-LIKE 3 HOMOLOG"/>
    <property type="match status" value="1"/>
</dbReference>
<name>A0A8S1Y4D6_PAROT</name>
<keyword evidence="5" id="KW-0539">Nucleus</keyword>
<dbReference type="InterPro" id="IPR030378">
    <property type="entry name" value="G_CP_dom"/>
</dbReference>
<keyword evidence="4" id="KW-0342">GTP-binding</keyword>
<organism evidence="7 8">
    <name type="scientific">Paramecium octaurelia</name>
    <dbReference type="NCBI Taxonomy" id="43137"/>
    <lineage>
        <taxon>Eukaryota</taxon>
        <taxon>Sar</taxon>
        <taxon>Alveolata</taxon>
        <taxon>Ciliophora</taxon>
        <taxon>Intramacronucleata</taxon>
        <taxon>Oligohymenophorea</taxon>
        <taxon>Peniculida</taxon>
        <taxon>Parameciidae</taxon>
        <taxon>Paramecium</taxon>
    </lineage>
</organism>
<dbReference type="InterPro" id="IPR014813">
    <property type="entry name" value="Gnl3_N_dom"/>
</dbReference>
<dbReference type="Proteomes" id="UP000683925">
    <property type="component" value="Unassembled WGS sequence"/>
</dbReference>
<evidence type="ECO:0000256" key="5">
    <source>
        <dbReference type="ARBA" id="ARBA00023242"/>
    </source>
</evidence>
<dbReference type="GO" id="GO:0005730">
    <property type="term" value="C:nucleolus"/>
    <property type="evidence" value="ECO:0007669"/>
    <property type="project" value="TreeGrafter"/>
</dbReference>
<dbReference type="EMBL" id="CAJJDP010000145">
    <property type="protein sequence ID" value="CAD8208625.1"/>
    <property type="molecule type" value="Genomic_DNA"/>
</dbReference>
<dbReference type="Pfam" id="PF05020">
    <property type="entry name" value="zf-NPL4"/>
    <property type="match status" value="1"/>
</dbReference>
<sequence>MPTWTQLKCPQCIDEGQIKAKHVSFDQFLHDIKSKCSGQHPQNGRCNSCLPSSMISYQLKPDCNKHAPYPKAMCNNCLPPSILLKRQEYRHVDYVEFLNFPEMSNFVQYWTSQDKTKQGMGFLYGYYAEDPIYQKGVRAIVEAIYEPPQKGTFGHVDLLQDPDQSHADEIAANLGMERSGGNIECESGLLHNTNKFILLNTQKVVQQANSQLLCQEVRLLTRPSFVYNGKAVKEFEPDFLIVNVAHGYNPNSRYSILKLYDFPVENRSAAVKQQDLKNFFQKHEKKPSYHRFADFHLLLYLSNLIDIQSVANIVQFVASEQKLKYFQQMAKFTNKPKGRTSKRLALNKKYKIEKKVKQHHKKLKKEARKMSALGQIKKTSSKEIGIPNMYPFKKNVIETLKRKKDQEEQEKKIQKLQQKEEIDLNLAEVKSNLYETKAQVVEEEQVQQENLTQLTKEHKKYITQVKKVAEAADILLIILDARDPLACRCKHLEREILGMPGDKKIILVLNKIDLVPPGNADAWLACLRREFATVLFKANTQQQQSNLSSASIYKKTLSQRQDLADDLTSSSKAIGADKLLELIKNYSKNDGVKSSVTVGVIGYPNVGKSSVINSLKRSKACAVSSTPGFTKGLQEVVIDSQVKIIDCPGVVFDSENKESTLLRNIIKIEQIEDPREPIGEILKKVSKNELLLLYKIQTFNNVNEFLCQVALARGKLQKGGIPDLECAARIVLQDWNQGKIKYFTVPPNQIEQE</sequence>
<evidence type="ECO:0000256" key="3">
    <source>
        <dbReference type="ARBA" id="ARBA00023054"/>
    </source>
</evidence>
<gene>
    <name evidence="7" type="ORF">POCTA_138.1.T1440159</name>
</gene>
<dbReference type="InterPro" id="IPR050755">
    <property type="entry name" value="TRAFAC_YlqF/YawG_RiboMat"/>
</dbReference>
<evidence type="ECO:0000256" key="2">
    <source>
        <dbReference type="ARBA" id="ARBA00022741"/>
    </source>
</evidence>
<keyword evidence="2" id="KW-0547">Nucleotide-binding</keyword>
<dbReference type="InterPro" id="IPR006073">
    <property type="entry name" value="GTP-bd"/>
</dbReference>
<evidence type="ECO:0000256" key="4">
    <source>
        <dbReference type="ARBA" id="ARBA00023134"/>
    </source>
</evidence>
<evidence type="ECO:0000259" key="6">
    <source>
        <dbReference type="PROSITE" id="PS51721"/>
    </source>
</evidence>
<dbReference type="FunFam" id="3.40.50.300:FF:005957">
    <property type="entry name" value="Uncharacterized protein"/>
    <property type="match status" value="1"/>
</dbReference>
<keyword evidence="3" id="KW-0175">Coiled coil</keyword>
<comment type="subcellular location">
    <subcellularLocation>
        <location evidence="1">Nucleus</location>
    </subcellularLocation>
</comment>